<organism evidence="7">
    <name type="scientific">Mycobacterium xenopi 4042</name>
    <dbReference type="NCBI Taxonomy" id="1299334"/>
    <lineage>
        <taxon>Bacteria</taxon>
        <taxon>Bacillati</taxon>
        <taxon>Actinomycetota</taxon>
        <taxon>Actinomycetes</taxon>
        <taxon>Mycobacteriales</taxon>
        <taxon>Mycobacteriaceae</taxon>
        <taxon>Mycobacterium</taxon>
    </lineage>
</organism>
<keyword evidence="4" id="KW-0443">Lipid metabolism</keyword>
<dbReference type="SUPFAM" id="SSF52096">
    <property type="entry name" value="ClpP/crotonase"/>
    <property type="match status" value="1"/>
</dbReference>
<evidence type="ECO:0000256" key="2">
    <source>
        <dbReference type="ARBA" id="ARBA00022832"/>
    </source>
</evidence>
<dbReference type="AlphaFoldDB" id="X7Z522"/>
<dbReference type="InterPro" id="IPR001753">
    <property type="entry name" value="Enoyl-CoA_hydra/iso"/>
</dbReference>
<dbReference type="InterPro" id="IPR014748">
    <property type="entry name" value="Enoyl-CoA_hydra_C"/>
</dbReference>
<comment type="similarity">
    <text evidence="1">Belongs to the enoyl-CoA hydratase/isomerase family.</text>
</comment>
<evidence type="ECO:0000256" key="6">
    <source>
        <dbReference type="ARBA" id="ARBA00040545"/>
    </source>
</evidence>
<dbReference type="Gene3D" id="3.90.226.10">
    <property type="entry name" value="2-enoyl-CoA Hydratase, Chain A, domain 1"/>
    <property type="match status" value="1"/>
</dbReference>
<protein>
    <recommendedName>
        <fullName evidence="6">Enoyl-CoA hydratase domain-containing protein 3, mitochondrial</fullName>
    </recommendedName>
</protein>
<sequence length="169" mass="18562">MGTIHRLPQPVVAKVEGMATAAGCQLVAAYDLRRRRACPFRHPRSQDRPLLFDSDGAVVARNRPQACPGDVAHRPADNAETALDWAWVNRVVPAGELEHELGAIVGTIVASSPLTVRLGKEAFHAQIELDERRAYDLTKAVMAMNARADDAQEGMCAFLEKRPATWGRR</sequence>
<keyword evidence="3" id="KW-0809">Transit peptide</keyword>
<dbReference type="Pfam" id="PF00378">
    <property type="entry name" value="ECH_1"/>
    <property type="match status" value="1"/>
</dbReference>
<evidence type="ECO:0000256" key="1">
    <source>
        <dbReference type="ARBA" id="ARBA00005254"/>
    </source>
</evidence>
<dbReference type="InterPro" id="IPR052377">
    <property type="entry name" value="Mitochondrial_ECH-domain"/>
</dbReference>
<accession>X7Z522</accession>
<gene>
    <name evidence="7" type="ORF">I553_6977</name>
</gene>
<proteinExistence type="inferred from homology"/>
<dbReference type="PANTHER" id="PTHR43602">
    <property type="match status" value="1"/>
</dbReference>
<dbReference type="InterPro" id="IPR029045">
    <property type="entry name" value="ClpP/crotonase-like_dom_sf"/>
</dbReference>
<dbReference type="PATRIC" id="fig|1299334.3.peg.8742"/>
<comment type="caution">
    <text evidence="7">The sequence shown here is derived from an EMBL/GenBank/DDBJ whole genome shotgun (WGS) entry which is preliminary data.</text>
</comment>
<dbReference type="Gene3D" id="1.10.12.10">
    <property type="entry name" value="Lyase 2-enoyl-coa Hydratase, Chain A, domain 2"/>
    <property type="match status" value="1"/>
</dbReference>
<keyword evidence="2" id="KW-0276">Fatty acid metabolism</keyword>
<dbReference type="PANTHER" id="PTHR43602:SF1">
    <property type="entry name" value="ENOYL-COA HYDRATASE DOMAIN-CONTAINING PROTEIN 3, MITOCHONDRIAL"/>
    <property type="match status" value="1"/>
</dbReference>
<dbReference type="GO" id="GO:0006631">
    <property type="term" value="P:fatty acid metabolic process"/>
    <property type="evidence" value="ECO:0007669"/>
    <property type="project" value="UniProtKB-KW"/>
</dbReference>
<reference evidence="7" key="1">
    <citation type="submission" date="2014-01" db="EMBL/GenBank/DDBJ databases">
        <authorList>
            <person name="Brown-Elliot B."/>
            <person name="Wallace R."/>
            <person name="Lenaerts A."/>
            <person name="Ordway D."/>
            <person name="DeGroote M.A."/>
            <person name="Parker T."/>
            <person name="Sizemore C."/>
            <person name="Tallon L.J."/>
            <person name="Sadzewicz L.K."/>
            <person name="Sengamalay N."/>
            <person name="Fraser C.M."/>
            <person name="Hine E."/>
            <person name="Shefchek K.A."/>
            <person name="Das S.P."/>
            <person name="Tettelin H."/>
        </authorList>
    </citation>
    <scope>NUCLEOTIDE SEQUENCE [LARGE SCALE GENOMIC DNA]</scope>
    <source>
        <strain evidence="7">4042</strain>
    </source>
</reference>
<evidence type="ECO:0000256" key="5">
    <source>
        <dbReference type="ARBA" id="ARBA00037410"/>
    </source>
</evidence>
<keyword evidence="7" id="KW-0413">Isomerase</keyword>
<evidence type="ECO:0000256" key="4">
    <source>
        <dbReference type="ARBA" id="ARBA00023098"/>
    </source>
</evidence>
<evidence type="ECO:0000313" key="7">
    <source>
        <dbReference type="EMBL" id="EUA13858.1"/>
    </source>
</evidence>
<name>X7Z522_MYCXE</name>
<dbReference type="GO" id="GO:0016836">
    <property type="term" value="F:hydro-lyase activity"/>
    <property type="evidence" value="ECO:0007669"/>
    <property type="project" value="TreeGrafter"/>
</dbReference>
<dbReference type="GO" id="GO:0016853">
    <property type="term" value="F:isomerase activity"/>
    <property type="evidence" value="ECO:0007669"/>
    <property type="project" value="UniProtKB-KW"/>
</dbReference>
<dbReference type="EMBL" id="JAOB01000081">
    <property type="protein sequence ID" value="EUA13858.1"/>
    <property type="molecule type" value="Genomic_DNA"/>
</dbReference>
<comment type="function">
    <text evidence="5">May play a role in fatty acid biosynthesis and insulin sensitivity.</text>
</comment>
<evidence type="ECO:0000256" key="3">
    <source>
        <dbReference type="ARBA" id="ARBA00022946"/>
    </source>
</evidence>